<dbReference type="RefSeq" id="WP_184975766.1">
    <property type="nucleotide sequence ID" value="NZ_JACHJK010000034.1"/>
</dbReference>
<dbReference type="EMBL" id="JACHJK010000034">
    <property type="protein sequence ID" value="MBB5932804.1"/>
    <property type="molecule type" value="Genomic_DNA"/>
</dbReference>
<keyword evidence="2" id="KW-1185">Reference proteome</keyword>
<protein>
    <submittedName>
        <fullName evidence="1">Uncharacterized protein</fullName>
    </submittedName>
</protein>
<dbReference type="AlphaFoldDB" id="A0A7W9UWL3"/>
<comment type="caution">
    <text evidence="1">The sequence shown here is derived from an EMBL/GenBank/DDBJ whole genome shotgun (WGS) entry which is preliminary data.</text>
</comment>
<sequence>MGYELHAVIAGDELLRGWARGVPEAQVAPLRQGLSLLPITDELFDSVTDGSPKGALGFWRLPGGFEELLARWSAAGPVAYVEAEYFGGVGEQRAAVWVDGTLALGPLDEPTRKRFSRPVSPISQALRRLGARRTLGEDEFEAVGLDSHRNNEDWLSSTAPY</sequence>
<dbReference type="Proteomes" id="UP000585836">
    <property type="component" value="Unassembled WGS sequence"/>
</dbReference>
<gene>
    <name evidence="1" type="ORF">FHS34_008325</name>
</gene>
<organism evidence="1 2">
    <name type="scientific">Streptomyces echinatus</name>
    <dbReference type="NCBI Taxonomy" id="67293"/>
    <lineage>
        <taxon>Bacteria</taxon>
        <taxon>Bacillati</taxon>
        <taxon>Actinomycetota</taxon>
        <taxon>Actinomycetes</taxon>
        <taxon>Kitasatosporales</taxon>
        <taxon>Streptomycetaceae</taxon>
        <taxon>Streptomyces</taxon>
    </lineage>
</organism>
<name>A0A7W9UWL3_9ACTN</name>
<accession>A0A7W9UWL3</accession>
<proteinExistence type="predicted"/>
<evidence type="ECO:0000313" key="1">
    <source>
        <dbReference type="EMBL" id="MBB5932804.1"/>
    </source>
</evidence>
<reference evidence="1 2" key="1">
    <citation type="submission" date="2020-08" db="EMBL/GenBank/DDBJ databases">
        <title>Genomic Encyclopedia of Type Strains, Phase III (KMG-III): the genomes of soil and plant-associated and newly described type strains.</title>
        <authorList>
            <person name="Whitman W."/>
        </authorList>
    </citation>
    <scope>NUCLEOTIDE SEQUENCE [LARGE SCALE GENOMIC DNA]</scope>
    <source>
        <strain evidence="1 2">CECT 3313</strain>
    </source>
</reference>
<evidence type="ECO:0000313" key="2">
    <source>
        <dbReference type="Proteomes" id="UP000585836"/>
    </source>
</evidence>